<feature type="signal peptide" evidence="1">
    <location>
        <begin position="1"/>
        <end position="26"/>
    </location>
</feature>
<evidence type="ECO:0000256" key="1">
    <source>
        <dbReference type="SAM" id="SignalP"/>
    </source>
</evidence>
<feature type="chain" id="PRO_5025364312" evidence="1">
    <location>
        <begin position="27"/>
        <end position="146"/>
    </location>
</feature>
<sequence>MLPPTSTSLLLLGQLLLVGLLCRLLGQGLQLEEAHPHQPVHRLFGPLELEAVKVRHVGLQVACCQLLGEGRLLPLGGDPFLLPGPADHLGGRRVWGMRSFWRVSRRCFKGTACRGTPVEGPSTTALFWSTTLTMVHSLPRCLPWVR</sequence>
<accession>A0A6B0UUE5</accession>
<reference evidence="2" key="1">
    <citation type="submission" date="2019-12" db="EMBL/GenBank/DDBJ databases">
        <title>An insight into the sialome of adult female Ixodes ricinus ticks feeding for 6 days.</title>
        <authorList>
            <person name="Perner J."/>
            <person name="Ribeiro J.M.C."/>
        </authorList>
    </citation>
    <scope>NUCLEOTIDE SEQUENCE</scope>
    <source>
        <strain evidence="2">Semi-engorged</strain>
        <tissue evidence="2">Salivary glands</tissue>
    </source>
</reference>
<evidence type="ECO:0000313" key="2">
    <source>
        <dbReference type="EMBL" id="MXU93450.1"/>
    </source>
</evidence>
<proteinExistence type="predicted"/>
<dbReference type="AlphaFoldDB" id="A0A6B0UUE5"/>
<keyword evidence="1" id="KW-0732">Signal</keyword>
<dbReference type="EMBL" id="GIFC01011367">
    <property type="protein sequence ID" value="MXU93450.1"/>
    <property type="molecule type" value="Transcribed_RNA"/>
</dbReference>
<protein>
    <submittedName>
        <fullName evidence="2">Putative secreted protein</fullName>
    </submittedName>
</protein>
<name>A0A6B0UUE5_IXORI</name>
<organism evidence="2">
    <name type="scientific">Ixodes ricinus</name>
    <name type="common">Common tick</name>
    <name type="synonym">Acarus ricinus</name>
    <dbReference type="NCBI Taxonomy" id="34613"/>
    <lineage>
        <taxon>Eukaryota</taxon>
        <taxon>Metazoa</taxon>
        <taxon>Ecdysozoa</taxon>
        <taxon>Arthropoda</taxon>
        <taxon>Chelicerata</taxon>
        <taxon>Arachnida</taxon>
        <taxon>Acari</taxon>
        <taxon>Parasitiformes</taxon>
        <taxon>Ixodida</taxon>
        <taxon>Ixodoidea</taxon>
        <taxon>Ixodidae</taxon>
        <taxon>Ixodinae</taxon>
        <taxon>Ixodes</taxon>
    </lineage>
</organism>